<reference evidence="7" key="1">
    <citation type="submission" date="2019-12" db="EMBL/GenBank/DDBJ databases">
        <title>High-Quality draft genome sequences of three cyanobacteria isolated from the limestone walls of the Old Cathedral of Coimbra.</title>
        <authorList>
            <person name="Tiago I."/>
            <person name="Soares F."/>
            <person name="Portugal A."/>
        </authorList>
    </citation>
    <scope>NUCLEOTIDE SEQUENCE [LARGE SCALE GENOMIC DNA]</scope>
    <source>
        <strain evidence="7">C</strain>
    </source>
</reference>
<keyword evidence="8" id="KW-1185">Reference proteome</keyword>
<dbReference type="EMBL" id="WVIC01000009">
    <property type="protein sequence ID" value="NCJ06145.1"/>
    <property type="molecule type" value="Genomic_DNA"/>
</dbReference>
<evidence type="ECO:0000259" key="6">
    <source>
        <dbReference type="Pfam" id="PF03738"/>
    </source>
</evidence>
<dbReference type="InterPro" id="IPR016185">
    <property type="entry name" value="PreATP-grasp_dom_sf"/>
</dbReference>
<dbReference type="SUPFAM" id="SSF52440">
    <property type="entry name" value="PreATP-grasp domain"/>
    <property type="match status" value="1"/>
</dbReference>
<keyword evidence="2" id="KW-0479">Metal-binding</keyword>
<dbReference type="Proteomes" id="UP000607397">
    <property type="component" value="Unassembled WGS sequence"/>
</dbReference>
<sequence length="370" mass="43472">MKKEFLPVRKNWQKWCEELGFTFHTDELGAYWQDGACYVFSEAEIEVFERMTLELHQMCLEAVDFVITHNRFYELGINEPFAQLCRRSWQKKEQGIYGRFDFSYDDKSPPKLLEYNADTPTSLLEAAVVQWVFLEDRFPEDDQFNRIHEALIEQLQTLPCKTLYCACARESHEDLCTTEYIHDLALQAGLDCKFIYVDDIGWDGVNFVDLQNKPIKQLFKLYPWEWMFEEEFAPYLLSEPWQVIEPSWKVLLSSKGILPILWELFPEHPNLLPSFFNPKQIQGKIVRKPCFSREGENITIEHLGLKTEGSYDDCSNWIYQQFAPLPNFYGRYPVIGSWVIGDEAAGISIREDESLITLNSSHFVPHRIDL</sequence>
<evidence type="ECO:0000256" key="4">
    <source>
        <dbReference type="ARBA" id="ARBA00022840"/>
    </source>
</evidence>
<organism evidence="7 8">
    <name type="scientific">Petrachloros mirabilis ULC683</name>
    <dbReference type="NCBI Taxonomy" id="2781853"/>
    <lineage>
        <taxon>Bacteria</taxon>
        <taxon>Bacillati</taxon>
        <taxon>Cyanobacteriota</taxon>
        <taxon>Cyanophyceae</taxon>
        <taxon>Synechococcales</taxon>
        <taxon>Petrachlorosaceae</taxon>
        <taxon>Petrachloros</taxon>
        <taxon>Petrachloros mirabilis</taxon>
    </lineage>
</organism>
<dbReference type="GO" id="GO:0046872">
    <property type="term" value="F:metal ion binding"/>
    <property type="evidence" value="ECO:0007669"/>
    <property type="project" value="UniProtKB-KW"/>
</dbReference>
<dbReference type="GO" id="GO:0005524">
    <property type="term" value="F:ATP binding"/>
    <property type="evidence" value="ECO:0007669"/>
    <property type="project" value="UniProtKB-KW"/>
</dbReference>
<dbReference type="RefSeq" id="WP_161824620.1">
    <property type="nucleotide sequence ID" value="NZ_WVIC01000009.1"/>
</dbReference>
<feature type="domain" description="Glutathionylspermidine synthase pre-ATP-grasp-like" evidence="6">
    <location>
        <begin position="12"/>
        <end position="368"/>
    </location>
</feature>
<dbReference type="InterPro" id="IPR005494">
    <property type="entry name" value="GSPS_pre-ATP-grasp-like_dom"/>
</dbReference>
<dbReference type="SUPFAM" id="SSF56059">
    <property type="entry name" value="Glutathione synthetase ATP-binding domain-like"/>
    <property type="match status" value="1"/>
</dbReference>
<keyword evidence="5" id="KW-0460">Magnesium</keyword>
<dbReference type="AlphaFoldDB" id="A0A8K2A7J3"/>
<name>A0A8K2A7J3_9CYAN</name>
<comment type="caution">
    <text evidence="7">The sequence shown here is derived from an EMBL/GenBank/DDBJ whole genome shotgun (WGS) entry which is preliminary data.</text>
</comment>
<evidence type="ECO:0000256" key="2">
    <source>
        <dbReference type="ARBA" id="ARBA00022723"/>
    </source>
</evidence>
<evidence type="ECO:0000256" key="3">
    <source>
        <dbReference type="ARBA" id="ARBA00022741"/>
    </source>
</evidence>
<evidence type="ECO:0000256" key="1">
    <source>
        <dbReference type="ARBA" id="ARBA00022598"/>
    </source>
</evidence>
<proteinExistence type="predicted"/>
<dbReference type="Gene3D" id="3.30.1490.330">
    <property type="match status" value="1"/>
</dbReference>
<evidence type="ECO:0000256" key="5">
    <source>
        <dbReference type="ARBA" id="ARBA00022842"/>
    </source>
</evidence>
<dbReference type="GO" id="GO:0016874">
    <property type="term" value="F:ligase activity"/>
    <property type="evidence" value="ECO:0007669"/>
    <property type="project" value="UniProtKB-KW"/>
</dbReference>
<dbReference type="Pfam" id="PF03738">
    <property type="entry name" value="GSP_synth"/>
    <property type="match status" value="1"/>
</dbReference>
<keyword evidence="4" id="KW-0067">ATP-binding</keyword>
<keyword evidence="1" id="KW-0436">Ligase</keyword>
<evidence type="ECO:0000313" key="8">
    <source>
        <dbReference type="Proteomes" id="UP000607397"/>
    </source>
</evidence>
<evidence type="ECO:0000313" key="7">
    <source>
        <dbReference type="EMBL" id="NCJ06145.1"/>
    </source>
</evidence>
<gene>
    <name evidence="7" type="ORF">GS597_06360</name>
</gene>
<protein>
    <submittedName>
        <fullName evidence="7">Glutathionylspermidine synthase family protein</fullName>
    </submittedName>
</protein>
<keyword evidence="3" id="KW-0547">Nucleotide-binding</keyword>
<accession>A0A8K2A7J3</accession>